<name>D4VDV3_PHOVU</name>
<gene>
    <name evidence="1" type="ORF">CUU_1271</name>
</gene>
<evidence type="ECO:0000313" key="1">
    <source>
        <dbReference type="EMBL" id="EFG16008.1"/>
    </source>
</evidence>
<dbReference type="Proteomes" id="UP000004563">
    <property type="component" value="Unassembled WGS sequence"/>
</dbReference>
<sequence>MKISEIISAMSTAIIPIVAKGTPESMIFAAGVQPLLSTAIDSILLDIFQKGVTKKETIRLGISYMSAVNQVNENMKNNIPFRQDDMFVSSNMNYSDASDVIEATINSIMLDSEHKKSEFYGYFIANLGFSPEVDYTNALYMQNIIKQLSFNQLCIIRYFQSCAILDLSNCTKYIENSGDIKSMEIYFGIKELIRLNLLKRHPPYTLGVDMQNHSLNVNGQLICKMLSLHKIDIDSINAVDNIFKKMGVKKL</sequence>
<protein>
    <recommendedName>
        <fullName evidence="3">DUF4393 domain-containing protein</fullName>
    </recommendedName>
</protein>
<dbReference type="AlphaFoldDB" id="D4VDV3"/>
<dbReference type="EMBL" id="ADKO01000113">
    <property type="protein sequence ID" value="EFG16008.1"/>
    <property type="molecule type" value="Genomic_DNA"/>
</dbReference>
<accession>D4VDV3</accession>
<proteinExistence type="predicted"/>
<evidence type="ECO:0000313" key="2">
    <source>
        <dbReference type="Proteomes" id="UP000004563"/>
    </source>
</evidence>
<comment type="caution">
    <text evidence="1">The sequence shown here is derived from an EMBL/GenBank/DDBJ whole genome shotgun (WGS) entry which is preliminary data.</text>
</comment>
<reference evidence="1 2" key="1">
    <citation type="journal article" date="2011" name="J. Bacteriol.">
        <title>Draft genome sequence of Bacteroides vulgatus PC510, a strain isolated from human feces.</title>
        <authorList>
            <person name="Cuiv P.O."/>
            <person name="Klaassens E.S."/>
            <person name="Durkin A.S."/>
            <person name="Harkins D.M."/>
            <person name="Foster L."/>
            <person name="McCorrison J."/>
            <person name="Torralba M."/>
            <person name="Nelson K.E."/>
            <person name="Morrison M."/>
        </authorList>
    </citation>
    <scope>NUCLEOTIDE SEQUENCE [LARGE SCALE GENOMIC DNA]</scope>
    <source>
        <strain evidence="1 2">PC510</strain>
    </source>
</reference>
<organism evidence="1 2">
    <name type="scientific">Phocaeicola vulgatus PC510</name>
    <dbReference type="NCBI Taxonomy" id="702446"/>
    <lineage>
        <taxon>Bacteria</taxon>
        <taxon>Pseudomonadati</taxon>
        <taxon>Bacteroidota</taxon>
        <taxon>Bacteroidia</taxon>
        <taxon>Bacteroidales</taxon>
        <taxon>Bacteroidaceae</taxon>
        <taxon>Phocaeicola</taxon>
    </lineage>
</organism>
<evidence type="ECO:0008006" key="3">
    <source>
        <dbReference type="Google" id="ProtNLM"/>
    </source>
</evidence>
<dbReference type="RefSeq" id="WP_005846949.1">
    <property type="nucleotide sequence ID" value="NZ_ADKO01000113.1"/>
</dbReference>